<reference evidence="1" key="1">
    <citation type="submission" date="2024-06" db="EMBL/GenBank/DDBJ databases">
        <title>Caulobacter inopinatus, sp. nov.</title>
        <authorList>
            <person name="Donachie S.P."/>
        </authorList>
    </citation>
    <scope>NUCLEOTIDE SEQUENCE</scope>
    <source>
        <strain evidence="1">73W</strain>
    </source>
</reference>
<gene>
    <name evidence="1" type="ORF">ABOZ73_16810</name>
</gene>
<dbReference type="InterPro" id="IPR019285">
    <property type="entry name" value="DUF2336"/>
</dbReference>
<dbReference type="PIRSF" id="PIRSF035865">
    <property type="entry name" value="UCP035865"/>
    <property type="match status" value="1"/>
</dbReference>
<proteinExistence type="predicted"/>
<accession>A0AB39KS20</accession>
<dbReference type="EMBL" id="CP158375">
    <property type="protein sequence ID" value="XDO96412.1"/>
    <property type="molecule type" value="Genomic_DNA"/>
</dbReference>
<dbReference type="Pfam" id="PF10098">
    <property type="entry name" value="DUF2336"/>
    <property type="match status" value="1"/>
</dbReference>
<organism evidence="1">
    <name type="scientific">Caulobacter sp. 73W</name>
    <dbReference type="NCBI Taxonomy" id="3161137"/>
    <lineage>
        <taxon>Bacteria</taxon>
        <taxon>Pseudomonadati</taxon>
        <taxon>Pseudomonadota</taxon>
        <taxon>Alphaproteobacteria</taxon>
        <taxon>Caulobacterales</taxon>
        <taxon>Caulobacteraceae</taxon>
        <taxon>Caulobacter</taxon>
    </lineage>
</organism>
<sequence>MSMTRGALTDTDIRMLVKGATPDERAAAAQKICRSIETAELTDEDRLRAQDILRVMAGDAADLVRRALAVTLRASALVPRDVANKLARDINSIAIPMLMESPSFSDEDLAEIIRLGDSVRQSAVARRPTLTPKVTDALAVHGDAEVVRTAIANDNAQFSEGGLKTVLKRFEAAEAVLTAVAYRRVLPLSVTERLVRMVGDKLRAHILANHPLPADVANDVVEHTLERATVDLVDQAGLAADLKDFVKHLNRSDRLTPSLLLRGLAHGHMSFFEWGMSELSGIPHHRTWLMIHDAGPLGLRAIYERAGLPVRQFGAFRAGVDAYHSLEIDGVPQDQEHFQRRMLERFLTQPQTPSREDADYLLGKLDRLRNKDKAKALAGAA</sequence>
<evidence type="ECO:0000313" key="1">
    <source>
        <dbReference type="EMBL" id="XDO96412.1"/>
    </source>
</evidence>
<dbReference type="AlphaFoldDB" id="A0AB39KS20"/>
<dbReference type="InterPro" id="IPR014598">
    <property type="entry name" value="UCP035865"/>
</dbReference>
<protein>
    <submittedName>
        <fullName evidence="1">DUF2336 domain-containing protein</fullName>
    </submittedName>
</protein>
<name>A0AB39KS20_9CAUL</name>
<dbReference type="RefSeq" id="WP_369059264.1">
    <property type="nucleotide sequence ID" value="NZ_CP158375.1"/>
</dbReference>